<reference evidence="9 10" key="1">
    <citation type="submission" date="2019-08" db="EMBL/GenBank/DDBJ databases">
        <title>Complete genome sequence of Candidatus Uab amorphum.</title>
        <authorList>
            <person name="Shiratori T."/>
            <person name="Suzuki S."/>
            <person name="Kakizawa Y."/>
            <person name="Ishida K."/>
        </authorList>
    </citation>
    <scope>NUCLEOTIDE SEQUENCE [LARGE SCALE GENOMIC DNA]</scope>
    <source>
        <strain evidence="9 10">SRT547</strain>
    </source>
</reference>
<dbReference type="InterPro" id="IPR020617">
    <property type="entry name" value="Thiolase_C"/>
</dbReference>
<dbReference type="PANTHER" id="PTHR43853:SF21">
    <property type="entry name" value="STEROID 3-KETOACYL-COA THIOLASE"/>
    <property type="match status" value="1"/>
</dbReference>
<dbReference type="InterPro" id="IPR020610">
    <property type="entry name" value="Thiolase_AS"/>
</dbReference>
<dbReference type="CDD" id="cd00751">
    <property type="entry name" value="thiolase"/>
    <property type="match status" value="1"/>
</dbReference>
<protein>
    <recommendedName>
        <fullName evidence="4">acetyl-CoA C-acyltransferase</fullName>
        <ecNumber evidence="4">2.3.1.16</ecNumber>
    </recommendedName>
</protein>
<dbReference type="Proteomes" id="UP000326354">
    <property type="component" value="Chromosome"/>
</dbReference>
<dbReference type="InterPro" id="IPR020613">
    <property type="entry name" value="Thiolase_CS"/>
</dbReference>
<dbReference type="InterPro" id="IPR002155">
    <property type="entry name" value="Thiolase"/>
</dbReference>
<feature type="domain" description="Thiolase C-terminal" evidence="8">
    <location>
        <begin position="257"/>
        <end position="378"/>
    </location>
</feature>
<keyword evidence="10" id="KW-1185">Reference proteome</keyword>
<comment type="similarity">
    <text evidence="1 6">Belongs to the thiolase-like superfamily. Thiolase family.</text>
</comment>
<gene>
    <name evidence="9" type="ORF">UABAM_00269</name>
</gene>
<evidence type="ECO:0000256" key="1">
    <source>
        <dbReference type="ARBA" id="ARBA00010982"/>
    </source>
</evidence>
<feature type="active site" description="Proton acceptor" evidence="5">
    <location>
        <position position="365"/>
    </location>
</feature>
<dbReference type="EMBL" id="AP019860">
    <property type="protein sequence ID" value="BBM81926.1"/>
    <property type="molecule type" value="Genomic_DNA"/>
</dbReference>
<proteinExistence type="inferred from homology"/>
<evidence type="ECO:0000256" key="6">
    <source>
        <dbReference type="RuleBase" id="RU003557"/>
    </source>
</evidence>
<dbReference type="KEGG" id="uam:UABAM_00269"/>
<dbReference type="AlphaFoldDB" id="A0A5S9II69"/>
<keyword evidence="2 6" id="KW-0808">Transferase</keyword>
<name>A0A5S9II69_UABAM</name>
<organism evidence="9 10">
    <name type="scientific">Uabimicrobium amorphum</name>
    <dbReference type="NCBI Taxonomy" id="2596890"/>
    <lineage>
        <taxon>Bacteria</taxon>
        <taxon>Pseudomonadati</taxon>
        <taxon>Planctomycetota</taxon>
        <taxon>Candidatus Uabimicrobiia</taxon>
        <taxon>Candidatus Uabimicrobiales</taxon>
        <taxon>Candidatus Uabimicrobiaceae</taxon>
        <taxon>Candidatus Uabimicrobium</taxon>
    </lineage>
</organism>
<evidence type="ECO:0000259" key="7">
    <source>
        <dbReference type="Pfam" id="PF00108"/>
    </source>
</evidence>
<evidence type="ECO:0000313" key="10">
    <source>
        <dbReference type="Proteomes" id="UP000326354"/>
    </source>
</evidence>
<dbReference type="GO" id="GO:0005737">
    <property type="term" value="C:cytoplasm"/>
    <property type="evidence" value="ECO:0007669"/>
    <property type="project" value="UniProtKB-ARBA"/>
</dbReference>
<dbReference type="GO" id="GO:0006635">
    <property type="term" value="P:fatty acid beta-oxidation"/>
    <property type="evidence" value="ECO:0007669"/>
    <property type="project" value="TreeGrafter"/>
</dbReference>
<dbReference type="PROSITE" id="PS00099">
    <property type="entry name" value="THIOLASE_3"/>
    <property type="match status" value="1"/>
</dbReference>
<feature type="active site" description="Acyl-thioester intermediate" evidence="5">
    <location>
        <position position="93"/>
    </location>
</feature>
<dbReference type="GO" id="GO:0010124">
    <property type="term" value="P:phenylacetate catabolic process"/>
    <property type="evidence" value="ECO:0007669"/>
    <property type="project" value="TreeGrafter"/>
</dbReference>
<dbReference type="Gene3D" id="3.40.47.10">
    <property type="match status" value="1"/>
</dbReference>
<sequence length="381" mass="40456">MELRNVVIVDYGRSPISKAKGGALNQLTSLEIGSQVIAKLLERNDKLPKDQVELVAVGCAFPEAENGLNVGRAMVIKSGLPSSVAGITVNQFCASSQQTLMVVADAIACGKGDIGIAAGIEHMVRVPMGGYNPSYDKELNSNNFYIGMGDTAENLAKDLNISREDQEQFAIDSHEKALKAWNENAFSSEVIPIELPDGSTFDRDECMKEPNVEKIKSLKPAFQADGTVTAATSSPVSSGAAAIILMSEDKAKELGLNIRAYVKTTAVAGCDHERMGMGPLPATEKALKRAGMQLDDIDVIELNEAFAAQSLYVIREGNWPMDKINVLGGAIALGHPLGMSGARIIGTAITALEKLDKKYALATMCVGGGQGAATILERRSE</sequence>
<dbReference type="FunFam" id="3.40.47.10:FF:000010">
    <property type="entry name" value="Acetyl-CoA acetyltransferase (Thiolase)"/>
    <property type="match status" value="1"/>
</dbReference>
<evidence type="ECO:0000256" key="5">
    <source>
        <dbReference type="PIRSR" id="PIRSR000429-1"/>
    </source>
</evidence>
<dbReference type="Pfam" id="PF00108">
    <property type="entry name" value="Thiolase_N"/>
    <property type="match status" value="1"/>
</dbReference>
<dbReference type="EC" id="2.3.1.16" evidence="4"/>
<accession>A0A5S9II69</accession>
<dbReference type="InterPro" id="IPR020616">
    <property type="entry name" value="Thiolase_N"/>
</dbReference>
<dbReference type="PANTHER" id="PTHR43853">
    <property type="entry name" value="3-KETOACYL-COA THIOLASE, PEROXISOMAL"/>
    <property type="match status" value="1"/>
</dbReference>
<dbReference type="SUPFAM" id="SSF53901">
    <property type="entry name" value="Thiolase-like"/>
    <property type="match status" value="2"/>
</dbReference>
<feature type="active site" description="Proton acceptor" evidence="5">
    <location>
        <position position="335"/>
    </location>
</feature>
<dbReference type="PROSITE" id="PS00737">
    <property type="entry name" value="THIOLASE_2"/>
    <property type="match status" value="1"/>
</dbReference>
<dbReference type="NCBIfam" id="TIGR01930">
    <property type="entry name" value="AcCoA-C-Actrans"/>
    <property type="match status" value="1"/>
</dbReference>
<dbReference type="GO" id="GO:0003988">
    <property type="term" value="F:acetyl-CoA C-acyltransferase activity"/>
    <property type="evidence" value="ECO:0007669"/>
    <property type="project" value="UniProtKB-EC"/>
</dbReference>
<feature type="domain" description="Thiolase N-terminal" evidence="7">
    <location>
        <begin position="6"/>
        <end position="249"/>
    </location>
</feature>
<dbReference type="RefSeq" id="WP_151966186.1">
    <property type="nucleotide sequence ID" value="NZ_AP019860.1"/>
</dbReference>
<dbReference type="Pfam" id="PF02803">
    <property type="entry name" value="Thiolase_C"/>
    <property type="match status" value="1"/>
</dbReference>
<evidence type="ECO:0000259" key="8">
    <source>
        <dbReference type="Pfam" id="PF02803"/>
    </source>
</evidence>
<evidence type="ECO:0000313" key="9">
    <source>
        <dbReference type="EMBL" id="BBM81926.1"/>
    </source>
</evidence>
<dbReference type="InterPro" id="IPR016039">
    <property type="entry name" value="Thiolase-like"/>
</dbReference>
<keyword evidence="3 6" id="KW-0012">Acyltransferase</keyword>
<dbReference type="PIRSF" id="PIRSF000429">
    <property type="entry name" value="Ac-CoA_Ac_transf"/>
    <property type="match status" value="1"/>
</dbReference>
<dbReference type="OrthoDB" id="9764892at2"/>
<evidence type="ECO:0000256" key="4">
    <source>
        <dbReference type="ARBA" id="ARBA00024073"/>
    </source>
</evidence>
<dbReference type="InterPro" id="IPR050215">
    <property type="entry name" value="Thiolase-like_sf_Thiolase"/>
</dbReference>
<evidence type="ECO:0000256" key="2">
    <source>
        <dbReference type="ARBA" id="ARBA00022679"/>
    </source>
</evidence>
<evidence type="ECO:0000256" key="3">
    <source>
        <dbReference type="ARBA" id="ARBA00023315"/>
    </source>
</evidence>